<dbReference type="RefSeq" id="WP_313832138.1">
    <property type="nucleotide sequence ID" value="NZ_JAQOUE010000001.1"/>
</dbReference>
<evidence type="ECO:0000256" key="11">
    <source>
        <dbReference type="ARBA" id="ARBA00049340"/>
    </source>
</evidence>
<sequence length="335" mass="36635">MFFLWKIRSCFAIASLLCLLPFGALAEQPTIQATLTFAPKVPPPISRSTQARVVVDFEANEFTGELTHGEQYTYWGFNQSVPGPMIRVRQNDTVEFHLKNHKDNRFPHNIDLHAVNGPGGGAAVNLVIPGKKSIFSFKVLNPGLYIYHCASPVPNIPAHIANGMYGMILVEPEQGLPKVDREFYVLQSEFFTQPSTQPDLLELSMEKGLAEHPDYVVFNGKDGALTGDGALKAVAGETVRMFFGNIGPNSISSFHIIGEIFDTVYIEGSLKGAVNHNVQTTVVPSAGSTIVEFIVDVPGDYLLVDHSIFRVAKGAVGFLSVTGKEKPDIFKSIQK</sequence>
<evidence type="ECO:0000256" key="7">
    <source>
        <dbReference type="ARBA" id="ARBA00022723"/>
    </source>
</evidence>
<dbReference type="SUPFAM" id="SSF49503">
    <property type="entry name" value="Cupredoxins"/>
    <property type="match status" value="2"/>
</dbReference>
<organism evidence="14 15">
    <name type="scientific">Candidatus Nitronereus thalassa</name>
    <dbReference type="NCBI Taxonomy" id="3020898"/>
    <lineage>
        <taxon>Bacteria</taxon>
        <taxon>Pseudomonadati</taxon>
        <taxon>Nitrospirota</taxon>
        <taxon>Nitrospiria</taxon>
        <taxon>Nitrospirales</taxon>
        <taxon>Nitrospiraceae</taxon>
        <taxon>Candidatus Nitronereus</taxon>
    </lineage>
</organism>
<comment type="catalytic activity">
    <reaction evidence="11">
        <text>nitric oxide + Fe(III)-[cytochrome c] + H2O = Fe(II)-[cytochrome c] + nitrite + 2 H(+)</text>
        <dbReference type="Rhea" id="RHEA:15233"/>
        <dbReference type="Rhea" id="RHEA-COMP:10350"/>
        <dbReference type="Rhea" id="RHEA-COMP:14399"/>
        <dbReference type="ChEBI" id="CHEBI:15377"/>
        <dbReference type="ChEBI" id="CHEBI:15378"/>
        <dbReference type="ChEBI" id="CHEBI:16301"/>
        <dbReference type="ChEBI" id="CHEBI:16480"/>
        <dbReference type="ChEBI" id="CHEBI:29033"/>
        <dbReference type="ChEBI" id="CHEBI:29034"/>
        <dbReference type="EC" id="1.7.2.1"/>
    </reaction>
</comment>
<keyword evidence="15" id="KW-1185">Reference proteome</keyword>
<evidence type="ECO:0000256" key="5">
    <source>
        <dbReference type="ARBA" id="ARBA00011882"/>
    </source>
</evidence>
<reference evidence="14 15" key="1">
    <citation type="journal article" date="2023" name="ISME J.">
        <title>Cultivation and genomic characterization of novel and ubiquitous marine nitrite-oxidizing bacteria from the Nitrospirales.</title>
        <authorList>
            <person name="Mueller A.J."/>
            <person name="Daebeler A."/>
            <person name="Herbold C.W."/>
            <person name="Kirkegaard R.H."/>
            <person name="Daims H."/>
        </authorList>
    </citation>
    <scope>NUCLEOTIDE SEQUENCE [LARGE SCALE GENOMIC DNA]</scope>
    <source>
        <strain evidence="14 15">EB</strain>
    </source>
</reference>
<dbReference type="PANTHER" id="PTHR11709">
    <property type="entry name" value="MULTI-COPPER OXIDASE"/>
    <property type="match status" value="1"/>
</dbReference>
<dbReference type="PRINTS" id="PR00695">
    <property type="entry name" value="CUNO2RDTASE"/>
</dbReference>
<accession>A0ABU3K5W9</accession>
<comment type="subunit">
    <text evidence="4">Homotrimer.</text>
</comment>
<proteinExistence type="inferred from homology"/>
<dbReference type="PANTHER" id="PTHR11709:SF394">
    <property type="entry name" value="FI03373P-RELATED"/>
    <property type="match status" value="1"/>
</dbReference>
<keyword evidence="8" id="KW-0677">Repeat</keyword>
<evidence type="ECO:0000259" key="13">
    <source>
        <dbReference type="Pfam" id="PF07732"/>
    </source>
</evidence>
<dbReference type="GO" id="GO:0050421">
    <property type="term" value="F:nitrite reductase (NO-forming) activity"/>
    <property type="evidence" value="ECO:0007669"/>
    <property type="project" value="UniProtKB-EC"/>
</dbReference>
<keyword evidence="10" id="KW-0186">Copper</keyword>
<feature type="chain" id="PRO_5047179758" description="Copper-containing nitrite reductase" evidence="12">
    <location>
        <begin position="27"/>
        <end position="335"/>
    </location>
</feature>
<comment type="similarity">
    <text evidence="3">Belongs to the multicopper oxidase family.</text>
</comment>
<dbReference type="Pfam" id="PF07732">
    <property type="entry name" value="Cu-oxidase_3"/>
    <property type="match status" value="1"/>
</dbReference>
<evidence type="ECO:0000256" key="12">
    <source>
        <dbReference type="SAM" id="SignalP"/>
    </source>
</evidence>
<evidence type="ECO:0000256" key="3">
    <source>
        <dbReference type="ARBA" id="ARBA00010609"/>
    </source>
</evidence>
<evidence type="ECO:0000256" key="1">
    <source>
        <dbReference type="ARBA" id="ARBA00001960"/>
    </source>
</evidence>
<dbReference type="Gene3D" id="2.60.40.420">
    <property type="entry name" value="Cupredoxins - blue copper proteins"/>
    <property type="match status" value="2"/>
</dbReference>
<dbReference type="InterPro" id="IPR001287">
    <property type="entry name" value="NO2-reductase_Cu"/>
</dbReference>
<evidence type="ECO:0000256" key="8">
    <source>
        <dbReference type="ARBA" id="ARBA00022737"/>
    </source>
</evidence>
<evidence type="ECO:0000256" key="10">
    <source>
        <dbReference type="ARBA" id="ARBA00023008"/>
    </source>
</evidence>
<dbReference type="InterPro" id="IPR011707">
    <property type="entry name" value="Cu-oxidase-like_N"/>
</dbReference>
<keyword evidence="12" id="KW-0732">Signal</keyword>
<dbReference type="Proteomes" id="UP001250932">
    <property type="component" value="Unassembled WGS sequence"/>
</dbReference>
<keyword evidence="9 14" id="KW-0560">Oxidoreductase</keyword>
<dbReference type="EMBL" id="JAQOUE010000001">
    <property type="protein sequence ID" value="MDT7041790.1"/>
    <property type="molecule type" value="Genomic_DNA"/>
</dbReference>
<comment type="caution">
    <text evidence="14">The sequence shown here is derived from an EMBL/GenBank/DDBJ whole genome shotgun (WGS) entry which is preliminary data.</text>
</comment>
<comment type="cofactor">
    <cofactor evidence="1">
        <name>Cu(+)</name>
        <dbReference type="ChEBI" id="CHEBI:49552"/>
    </cofactor>
</comment>
<dbReference type="InterPro" id="IPR008972">
    <property type="entry name" value="Cupredoxin"/>
</dbReference>
<dbReference type="CDD" id="cd11020">
    <property type="entry name" value="CuRO_1_CuNIR"/>
    <property type="match status" value="1"/>
</dbReference>
<evidence type="ECO:0000313" key="14">
    <source>
        <dbReference type="EMBL" id="MDT7041790.1"/>
    </source>
</evidence>
<evidence type="ECO:0000256" key="4">
    <source>
        <dbReference type="ARBA" id="ARBA00011233"/>
    </source>
</evidence>
<dbReference type="NCBIfam" id="TIGR02376">
    <property type="entry name" value="Cu_nitrite_red"/>
    <property type="match status" value="1"/>
</dbReference>
<gene>
    <name evidence="14" type="primary">nirK</name>
    <name evidence="14" type="ORF">PPG34_05460</name>
</gene>
<evidence type="ECO:0000313" key="15">
    <source>
        <dbReference type="Proteomes" id="UP001250932"/>
    </source>
</evidence>
<dbReference type="InterPro" id="IPR045087">
    <property type="entry name" value="Cu-oxidase_fam"/>
</dbReference>
<name>A0ABU3K5W9_9BACT</name>
<feature type="domain" description="Plastocyanin-like" evidence="13">
    <location>
        <begin position="67"/>
        <end position="174"/>
    </location>
</feature>
<feature type="signal peptide" evidence="12">
    <location>
        <begin position="1"/>
        <end position="26"/>
    </location>
</feature>
<evidence type="ECO:0000256" key="6">
    <source>
        <dbReference type="ARBA" id="ARBA00017290"/>
    </source>
</evidence>
<dbReference type="CDD" id="cd04208">
    <property type="entry name" value="CuRO_2_CuNIR"/>
    <property type="match status" value="1"/>
</dbReference>
<protein>
    <recommendedName>
        <fullName evidence="6">Copper-containing nitrite reductase</fullName>
        <ecNumber evidence="5">1.7.2.1</ecNumber>
    </recommendedName>
</protein>
<evidence type="ECO:0000256" key="2">
    <source>
        <dbReference type="ARBA" id="ARBA00001973"/>
    </source>
</evidence>
<keyword evidence="7" id="KW-0479">Metal-binding</keyword>
<comment type="cofactor">
    <cofactor evidence="2">
        <name>Cu(2+)</name>
        <dbReference type="ChEBI" id="CHEBI:29036"/>
    </cofactor>
</comment>
<dbReference type="EC" id="1.7.2.1" evidence="5"/>
<evidence type="ECO:0000256" key="9">
    <source>
        <dbReference type="ARBA" id="ARBA00023002"/>
    </source>
</evidence>